<evidence type="ECO:0000256" key="1">
    <source>
        <dbReference type="SAM" id="Phobius"/>
    </source>
</evidence>
<proteinExistence type="predicted"/>
<dbReference type="Proteomes" id="UP001153714">
    <property type="component" value="Chromosome 9"/>
</dbReference>
<protein>
    <submittedName>
        <fullName evidence="2">Uncharacterized protein</fullName>
    </submittedName>
</protein>
<evidence type="ECO:0000313" key="3">
    <source>
        <dbReference type="Proteomes" id="UP001153714"/>
    </source>
</evidence>
<keyword evidence="1" id="KW-0812">Transmembrane</keyword>
<reference evidence="2" key="1">
    <citation type="submission" date="2021-12" db="EMBL/GenBank/DDBJ databases">
        <authorList>
            <person name="King R."/>
        </authorList>
    </citation>
    <scope>NUCLEOTIDE SEQUENCE</scope>
</reference>
<dbReference type="EMBL" id="OU893340">
    <property type="protein sequence ID" value="CAG9796932.1"/>
    <property type="molecule type" value="Genomic_DNA"/>
</dbReference>
<feature type="transmembrane region" description="Helical" evidence="1">
    <location>
        <begin position="6"/>
        <end position="24"/>
    </location>
</feature>
<sequence length="111" mass="12008">MGTLLRILFTLIVINQLILHITALRSSRGGTKYIYDKSTKGNDPKTYVGASSGLPSQSTAKKGLGISAWGIVGVAITIILAGTGFYYFTMCYPILCKKQRKYDMIGLPSVA</sequence>
<accession>A0A9N9RH57</accession>
<keyword evidence="1" id="KW-0472">Membrane</keyword>
<evidence type="ECO:0000313" key="2">
    <source>
        <dbReference type="EMBL" id="CAG9796932.1"/>
    </source>
</evidence>
<reference evidence="2" key="2">
    <citation type="submission" date="2022-10" db="EMBL/GenBank/DDBJ databases">
        <authorList>
            <consortium name="ENA_rothamsted_submissions"/>
            <consortium name="culmorum"/>
            <person name="King R."/>
        </authorList>
    </citation>
    <scope>NUCLEOTIDE SEQUENCE</scope>
</reference>
<keyword evidence="3" id="KW-1185">Reference proteome</keyword>
<dbReference type="AlphaFoldDB" id="A0A9N9RH57"/>
<dbReference type="OrthoDB" id="8195786at2759"/>
<gene>
    <name evidence="2" type="ORF">DIATSA_LOCUS14078</name>
</gene>
<keyword evidence="1" id="KW-1133">Transmembrane helix</keyword>
<name>A0A9N9RH57_9NEOP</name>
<feature type="transmembrane region" description="Helical" evidence="1">
    <location>
        <begin position="66"/>
        <end position="88"/>
    </location>
</feature>
<organism evidence="2 3">
    <name type="scientific">Diatraea saccharalis</name>
    <name type="common">sugarcane borer</name>
    <dbReference type="NCBI Taxonomy" id="40085"/>
    <lineage>
        <taxon>Eukaryota</taxon>
        <taxon>Metazoa</taxon>
        <taxon>Ecdysozoa</taxon>
        <taxon>Arthropoda</taxon>
        <taxon>Hexapoda</taxon>
        <taxon>Insecta</taxon>
        <taxon>Pterygota</taxon>
        <taxon>Neoptera</taxon>
        <taxon>Endopterygota</taxon>
        <taxon>Lepidoptera</taxon>
        <taxon>Glossata</taxon>
        <taxon>Ditrysia</taxon>
        <taxon>Pyraloidea</taxon>
        <taxon>Crambidae</taxon>
        <taxon>Crambinae</taxon>
        <taxon>Diatraea</taxon>
    </lineage>
</organism>